<dbReference type="PANTHER" id="PTHR43857">
    <property type="entry name" value="BLR7761 PROTEIN"/>
    <property type="match status" value="1"/>
</dbReference>
<dbReference type="PANTHER" id="PTHR43857:SF1">
    <property type="entry name" value="YJGH FAMILY PROTEIN"/>
    <property type="match status" value="1"/>
</dbReference>
<sequence length="148" mass="16396">MADLKYFNYENYGTYALENFAYNQAVRVGDKIELSGQGGWDPVAIPPTFAADLRSQVDQAFRNIDLALKAAGGKGLSQVYRITSYHPKDCGNAMPTMKENLIKWFPDHKPIWTAVGVENLGLPEMLVEIEAVAYDPQGAAAGRPEDWL</sequence>
<comment type="caution">
    <text evidence="1">The sequence shown here is derived from an EMBL/GenBank/DDBJ whole genome shotgun (WGS) entry which is preliminary data.</text>
</comment>
<reference evidence="1 2" key="1">
    <citation type="submission" date="2023-08" db="EMBL/GenBank/DDBJ databases">
        <title>Black Yeasts Isolated from many extreme environments.</title>
        <authorList>
            <person name="Coleine C."/>
            <person name="Stajich J.E."/>
            <person name="Selbmann L."/>
        </authorList>
    </citation>
    <scope>NUCLEOTIDE SEQUENCE [LARGE SCALE GENOMIC DNA]</scope>
    <source>
        <strain evidence="1 2">CCFEE 5792</strain>
    </source>
</reference>
<dbReference type="GeneID" id="89968237"/>
<proteinExistence type="predicted"/>
<gene>
    <name evidence="1" type="ORF">LTR84_000015</name>
</gene>
<dbReference type="InterPro" id="IPR035959">
    <property type="entry name" value="RutC-like_sf"/>
</dbReference>
<dbReference type="Pfam" id="PF01042">
    <property type="entry name" value="Ribonuc_L-PSP"/>
    <property type="match status" value="1"/>
</dbReference>
<dbReference type="Gene3D" id="3.30.1330.40">
    <property type="entry name" value="RutC-like"/>
    <property type="match status" value="1"/>
</dbReference>
<dbReference type="Proteomes" id="UP001358417">
    <property type="component" value="Unassembled WGS sequence"/>
</dbReference>
<accession>A0AAV9NPU3</accession>
<protein>
    <submittedName>
        <fullName evidence="1">Uncharacterized protein</fullName>
    </submittedName>
</protein>
<organism evidence="1 2">
    <name type="scientific">Exophiala bonariae</name>
    <dbReference type="NCBI Taxonomy" id="1690606"/>
    <lineage>
        <taxon>Eukaryota</taxon>
        <taxon>Fungi</taxon>
        <taxon>Dikarya</taxon>
        <taxon>Ascomycota</taxon>
        <taxon>Pezizomycotina</taxon>
        <taxon>Eurotiomycetes</taxon>
        <taxon>Chaetothyriomycetidae</taxon>
        <taxon>Chaetothyriales</taxon>
        <taxon>Herpotrichiellaceae</taxon>
        <taxon>Exophiala</taxon>
    </lineage>
</organism>
<name>A0AAV9NPU3_9EURO</name>
<dbReference type="RefSeq" id="XP_064711507.1">
    <property type="nucleotide sequence ID" value="XM_064843647.1"/>
</dbReference>
<dbReference type="AlphaFoldDB" id="A0AAV9NPU3"/>
<evidence type="ECO:0000313" key="1">
    <source>
        <dbReference type="EMBL" id="KAK5064183.1"/>
    </source>
</evidence>
<dbReference type="SUPFAM" id="SSF55298">
    <property type="entry name" value="YjgF-like"/>
    <property type="match status" value="1"/>
</dbReference>
<dbReference type="EMBL" id="JAVRRD010000001">
    <property type="protein sequence ID" value="KAK5064183.1"/>
    <property type="molecule type" value="Genomic_DNA"/>
</dbReference>
<evidence type="ECO:0000313" key="2">
    <source>
        <dbReference type="Proteomes" id="UP001358417"/>
    </source>
</evidence>
<dbReference type="InterPro" id="IPR006175">
    <property type="entry name" value="YjgF/YER057c/UK114"/>
</dbReference>
<keyword evidence="2" id="KW-1185">Reference proteome</keyword>